<keyword evidence="6" id="KW-0016">Alginate biosynthesis</keyword>
<evidence type="ECO:0000256" key="1">
    <source>
        <dbReference type="ARBA" id="ARBA00004418"/>
    </source>
</evidence>
<evidence type="ECO:0000313" key="9">
    <source>
        <dbReference type="EMBL" id="MCT2581860.1"/>
    </source>
</evidence>
<comment type="pathway">
    <text evidence="2">Glycan biosynthesis; alginate biosynthesis.</text>
</comment>
<evidence type="ECO:0000256" key="6">
    <source>
        <dbReference type="ARBA" id="ARBA00022841"/>
    </source>
</evidence>
<dbReference type="EMBL" id="JAFFZE010000004">
    <property type="protein sequence ID" value="MCT2581860.1"/>
    <property type="molecule type" value="Genomic_DNA"/>
</dbReference>
<keyword evidence="10" id="KW-1185">Reference proteome</keyword>
<dbReference type="InterPro" id="IPR031811">
    <property type="entry name" value="ALGX/ALGJ_SGNH-like"/>
</dbReference>
<keyword evidence="3" id="KW-0808">Transferase</keyword>
<evidence type="ECO:0000256" key="4">
    <source>
        <dbReference type="ARBA" id="ARBA00022729"/>
    </source>
</evidence>
<evidence type="ECO:0000313" key="10">
    <source>
        <dbReference type="Proteomes" id="UP001156441"/>
    </source>
</evidence>
<evidence type="ECO:0000256" key="7">
    <source>
        <dbReference type="SAM" id="Phobius"/>
    </source>
</evidence>
<accession>A0ABT2J2Y0</accession>
<name>A0ABT2J2Y0_9PSEU</name>
<keyword evidence="4" id="KW-0732">Signal</keyword>
<keyword evidence="7" id="KW-1133">Transmembrane helix</keyword>
<evidence type="ECO:0000256" key="5">
    <source>
        <dbReference type="ARBA" id="ARBA00022764"/>
    </source>
</evidence>
<keyword evidence="5" id="KW-0574">Periplasm</keyword>
<evidence type="ECO:0000259" key="8">
    <source>
        <dbReference type="Pfam" id="PF16822"/>
    </source>
</evidence>
<organism evidence="9 10">
    <name type="scientific">Actinophytocola gossypii</name>
    <dbReference type="NCBI Taxonomy" id="2812003"/>
    <lineage>
        <taxon>Bacteria</taxon>
        <taxon>Bacillati</taxon>
        <taxon>Actinomycetota</taxon>
        <taxon>Actinomycetes</taxon>
        <taxon>Pseudonocardiales</taxon>
        <taxon>Pseudonocardiaceae</taxon>
    </lineage>
</organism>
<keyword evidence="7" id="KW-0472">Membrane</keyword>
<sequence>MAEGPTGGNDVRGVLPPVHESLLPSAHPLYRPRHAGRQLLALVCAAVFFTAPVLAMALGARQAEFENRKLTEFPGLAQGWGFLTGLTPWAADNLPFRADALAAADWVSRELFGEPPAFDRAGPDVGVLPPAGPGEREDPEALAVPDVIEGDDGWLYLGDDIVSRCDQAQPVDETIARLRALRDGVERSGRRFVLIVGPDKTTVVPEYLPDHYVGQACAEEVADELWRRLTELDAVDLRDELRAWGERLGRPVYPRLDAHWSDEGGIVLTNRLAQAVEPGVSEGWKIDPVGSWETSADLPPLIGRSGLAQGHTYALRPDGRTDLTRDLPFEFASPVRMDTASGPGTVDTSVGYLGDSFTLRALRYLAAVFGDLTALHYGEVGRDAGRSAGRMLAEHEVVAVQIVERTLASGNSVLLDPEVVDGITAELAARPLR</sequence>
<evidence type="ECO:0000256" key="2">
    <source>
        <dbReference type="ARBA" id="ARBA00005182"/>
    </source>
</evidence>
<dbReference type="RefSeq" id="WP_260189219.1">
    <property type="nucleotide sequence ID" value="NZ_JAFFZE010000004.1"/>
</dbReference>
<keyword evidence="7" id="KW-0812">Transmembrane</keyword>
<comment type="caution">
    <text evidence="9">The sequence shown here is derived from an EMBL/GenBank/DDBJ whole genome shotgun (WGS) entry which is preliminary data.</text>
</comment>
<reference evidence="9 10" key="1">
    <citation type="submission" date="2021-02" db="EMBL/GenBank/DDBJ databases">
        <title>Actinophytocola xerophila sp. nov., isolated from soil of cotton cropping field.</title>
        <authorList>
            <person name="Huang R."/>
            <person name="Chen X."/>
            <person name="Ge X."/>
            <person name="Liu W."/>
        </authorList>
    </citation>
    <scope>NUCLEOTIDE SEQUENCE [LARGE SCALE GENOMIC DNA]</scope>
    <source>
        <strain evidence="9 10">S1-96</strain>
    </source>
</reference>
<evidence type="ECO:0000256" key="3">
    <source>
        <dbReference type="ARBA" id="ARBA00022679"/>
    </source>
</evidence>
<protein>
    <recommendedName>
        <fullName evidence="8">AlgX/AlgJ SGNH hydrolase-like domain-containing protein</fullName>
    </recommendedName>
</protein>
<comment type="subcellular location">
    <subcellularLocation>
        <location evidence="1">Periplasm</location>
    </subcellularLocation>
</comment>
<feature type="transmembrane region" description="Helical" evidence="7">
    <location>
        <begin position="39"/>
        <end position="60"/>
    </location>
</feature>
<gene>
    <name evidence="9" type="ORF">JT362_01840</name>
</gene>
<dbReference type="Pfam" id="PF16822">
    <property type="entry name" value="ALGX"/>
    <property type="match status" value="1"/>
</dbReference>
<feature type="domain" description="AlgX/AlgJ SGNH hydrolase-like" evidence="8">
    <location>
        <begin position="147"/>
        <end position="278"/>
    </location>
</feature>
<proteinExistence type="predicted"/>
<dbReference type="Proteomes" id="UP001156441">
    <property type="component" value="Unassembled WGS sequence"/>
</dbReference>